<proteinExistence type="predicted"/>
<dbReference type="PANTHER" id="PTHR21490">
    <property type="entry name" value="ENKURIN-RELATED"/>
    <property type="match status" value="1"/>
</dbReference>
<evidence type="ECO:0000259" key="6">
    <source>
        <dbReference type="PROSITE" id="PS51665"/>
    </source>
</evidence>
<organism evidence="8">
    <name type="scientific">Drosophila sechellia</name>
    <name type="common">Fruit fly</name>
    <dbReference type="NCBI Taxonomy" id="7238"/>
    <lineage>
        <taxon>Eukaryota</taxon>
        <taxon>Metazoa</taxon>
        <taxon>Ecdysozoa</taxon>
        <taxon>Arthropoda</taxon>
        <taxon>Hexapoda</taxon>
        <taxon>Insecta</taxon>
        <taxon>Pterygota</taxon>
        <taxon>Neoptera</taxon>
        <taxon>Endopterygota</taxon>
        <taxon>Diptera</taxon>
        <taxon>Brachycera</taxon>
        <taxon>Muscomorpha</taxon>
        <taxon>Ephydroidea</taxon>
        <taxon>Drosophilidae</taxon>
        <taxon>Drosophila</taxon>
        <taxon>Sophophora</taxon>
    </lineage>
</organism>
<feature type="domain" description="Enkurin" evidence="6">
    <location>
        <begin position="218"/>
        <end position="311"/>
    </location>
</feature>
<keyword evidence="3" id="KW-0963">Cytoplasm</keyword>
<dbReference type="InterPro" id="IPR052102">
    <property type="entry name" value="Enkurin_domain-protein"/>
</dbReference>
<dbReference type="GO" id="GO:0005881">
    <property type="term" value="C:cytoplasmic microtubule"/>
    <property type="evidence" value="ECO:0007669"/>
    <property type="project" value="TreeGrafter"/>
</dbReference>
<keyword evidence="4" id="KW-0206">Cytoskeleton</keyword>
<accession>B4HGS7</accession>
<sequence>MKRASMGTSRNFLRENRMMVSQASPNYQMPTASSMARCCDPVRLLLAATQRGLIGGTRAKVVPSQRKLSEKQIQTEDISDERFLSAALLKCSEKTHTHLQSRSEGDDPVEGKGEQFLDERLRLRRTASNFELGKMPEQRDGYQPGQYTMHRPLANTFGILPGGLNYLDNCFSSSRKQDDEASICSQSLKASSPRVRQMDIPEMVDVNPDDILSLHSQESCAELPVLEVQPAENSQTESPEDSQPILLTSEQRMMLMDAVRKRQNQLIAEYNRLPLSVGTLRVRNLKRQLEQQLDVLDYDLSRLSLANVYLKQESQFGTIAYHKLPTNINA</sequence>
<dbReference type="PhylomeDB" id="B4HGS7"/>
<dbReference type="InterPro" id="IPR027012">
    <property type="entry name" value="Enkurin_dom"/>
</dbReference>
<keyword evidence="5" id="KW-0966">Cell projection</keyword>
<dbReference type="HOGENOM" id="CLU_809562_0_0_1"/>
<evidence type="ECO:0000256" key="3">
    <source>
        <dbReference type="ARBA" id="ARBA00022490"/>
    </source>
</evidence>
<dbReference type="STRING" id="7238.B4HGS7"/>
<dbReference type="OrthoDB" id="10264920at2759"/>
<dbReference type="Proteomes" id="UP000001292">
    <property type="component" value="Unassembled WGS sequence"/>
</dbReference>
<dbReference type="AlphaFoldDB" id="B4HGS7"/>
<evidence type="ECO:0000256" key="1">
    <source>
        <dbReference type="ARBA" id="ARBA00004138"/>
    </source>
</evidence>
<dbReference type="OMA" id="GDECSPP"/>
<evidence type="ECO:0000313" key="7">
    <source>
        <dbReference type="EMBL" id="EDW41385.1"/>
    </source>
</evidence>
<dbReference type="EMBL" id="CH480815">
    <property type="protein sequence ID" value="EDW41385.1"/>
    <property type="molecule type" value="Genomic_DNA"/>
</dbReference>
<evidence type="ECO:0000256" key="4">
    <source>
        <dbReference type="ARBA" id="ARBA00023212"/>
    </source>
</evidence>
<keyword evidence="8" id="KW-1185">Reference proteome</keyword>
<dbReference type="KEGG" id="dse:6605577"/>
<dbReference type="Pfam" id="PF13864">
    <property type="entry name" value="Enkurin"/>
    <property type="match status" value="1"/>
</dbReference>
<evidence type="ECO:0000256" key="2">
    <source>
        <dbReference type="ARBA" id="ARBA00004245"/>
    </source>
</evidence>
<name>B4HGS7_DROSE</name>
<evidence type="ECO:0000313" key="8">
    <source>
        <dbReference type="Proteomes" id="UP000001292"/>
    </source>
</evidence>
<dbReference type="SMR" id="B4HGS7"/>
<gene>
    <name evidence="7" type="primary">Dsec\GM24594</name>
    <name evidence="7" type="ORF">Dsec_GM24594</name>
</gene>
<dbReference type="PROSITE" id="PS51665">
    <property type="entry name" value="ENKURIN"/>
    <property type="match status" value="1"/>
</dbReference>
<reference evidence="7 8" key="1">
    <citation type="journal article" date="2007" name="Nature">
        <title>Evolution of genes and genomes on the Drosophila phylogeny.</title>
        <authorList>
            <consortium name="Drosophila 12 Genomes Consortium"/>
            <person name="Clark A.G."/>
            <person name="Eisen M.B."/>
            <person name="Smith D.R."/>
            <person name="Bergman C.M."/>
            <person name="Oliver B."/>
            <person name="Markow T.A."/>
            <person name="Kaufman T.C."/>
            <person name="Kellis M."/>
            <person name="Gelbart W."/>
            <person name="Iyer V.N."/>
            <person name="Pollard D.A."/>
            <person name="Sackton T.B."/>
            <person name="Larracuente A.M."/>
            <person name="Singh N.D."/>
            <person name="Abad J.P."/>
            <person name="Abt D.N."/>
            <person name="Adryan B."/>
            <person name="Aguade M."/>
            <person name="Akashi H."/>
            <person name="Anderson W.W."/>
            <person name="Aquadro C.F."/>
            <person name="Ardell D.H."/>
            <person name="Arguello R."/>
            <person name="Artieri C.G."/>
            <person name="Barbash D.A."/>
            <person name="Barker D."/>
            <person name="Barsanti P."/>
            <person name="Batterham P."/>
            <person name="Batzoglou S."/>
            <person name="Begun D."/>
            <person name="Bhutkar A."/>
            <person name="Blanco E."/>
            <person name="Bosak S.A."/>
            <person name="Bradley R.K."/>
            <person name="Brand A.D."/>
            <person name="Brent M.R."/>
            <person name="Brooks A.N."/>
            <person name="Brown R.H."/>
            <person name="Butlin R.K."/>
            <person name="Caggese C."/>
            <person name="Calvi B.R."/>
            <person name="Bernardo de Carvalho A."/>
            <person name="Caspi A."/>
            <person name="Castrezana S."/>
            <person name="Celniker S.E."/>
            <person name="Chang J.L."/>
            <person name="Chapple C."/>
            <person name="Chatterji S."/>
            <person name="Chinwalla A."/>
            <person name="Civetta A."/>
            <person name="Clifton S.W."/>
            <person name="Comeron J.M."/>
            <person name="Costello J.C."/>
            <person name="Coyne J.A."/>
            <person name="Daub J."/>
            <person name="David R.G."/>
            <person name="Delcher A.L."/>
            <person name="Delehaunty K."/>
            <person name="Do C.B."/>
            <person name="Ebling H."/>
            <person name="Edwards K."/>
            <person name="Eickbush T."/>
            <person name="Evans J.D."/>
            <person name="Filipski A."/>
            <person name="Findeiss S."/>
            <person name="Freyhult E."/>
            <person name="Fulton L."/>
            <person name="Fulton R."/>
            <person name="Garcia A.C."/>
            <person name="Gardiner A."/>
            <person name="Garfield D.A."/>
            <person name="Garvin B.E."/>
            <person name="Gibson G."/>
            <person name="Gilbert D."/>
            <person name="Gnerre S."/>
            <person name="Godfrey J."/>
            <person name="Good R."/>
            <person name="Gotea V."/>
            <person name="Gravely B."/>
            <person name="Greenberg A.J."/>
            <person name="Griffiths-Jones S."/>
            <person name="Gross S."/>
            <person name="Guigo R."/>
            <person name="Gustafson E.A."/>
            <person name="Haerty W."/>
            <person name="Hahn M.W."/>
            <person name="Halligan D.L."/>
            <person name="Halpern A.L."/>
            <person name="Halter G.M."/>
            <person name="Han M.V."/>
            <person name="Heger A."/>
            <person name="Hillier L."/>
            <person name="Hinrichs A.S."/>
            <person name="Holmes I."/>
            <person name="Hoskins R.A."/>
            <person name="Hubisz M.J."/>
            <person name="Hultmark D."/>
            <person name="Huntley M.A."/>
            <person name="Jaffe D.B."/>
            <person name="Jagadeeshan S."/>
            <person name="Jeck W.R."/>
            <person name="Johnson J."/>
            <person name="Jones C.D."/>
            <person name="Jordan W.C."/>
            <person name="Karpen G.H."/>
            <person name="Kataoka E."/>
            <person name="Keightley P.D."/>
            <person name="Kheradpour P."/>
            <person name="Kirkness E.F."/>
            <person name="Koerich L.B."/>
            <person name="Kristiansen K."/>
            <person name="Kudrna D."/>
            <person name="Kulathinal R.J."/>
            <person name="Kumar S."/>
            <person name="Kwok R."/>
            <person name="Lander E."/>
            <person name="Langley C.H."/>
            <person name="Lapoint R."/>
            <person name="Lazzaro B.P."/>
            <person name="Lee S.J."/>
            <person name="Levesque L."/>
            <person name="Li R."/>
            <person name="Lin C.F."/>
            <person name="Lin M.F."/>
            <person name="Lindblad-Toh K."/>
            <person name="Llopart A."/>
            <person name="Long M."/>
            <person name="Low L."/>
            <person name="Lozovsky E."/>
            <person name="Lu J."/>
            <person name="Luo M."/>
            <person name="Machado C.A."/>
            <person name="Makalowski W."/>
            <person name="Marzo M."/>
            <person name="Matsuda M."/>
            <person name="Matzkin L."/>
            <person name="McAllister B."/>
            <person name="McBride C.S."/>
            <person name="McKernan B."/>
            <person name="McKernan K."/>
            <person name="Mendez-Lago M."/>
            <person name="Minx P."/>
            <person name="Mollenhauer M.U."/>
            <person name="Montooth K."/>
            <person name="Mount S.M."/>
            <person name="Mu X."/>
            <person name="Myers E."/>
            <person name="Negre B."/>
            <person name="Newfeld S."/>
            <person name="Nielsen R."/>
            <person name="Noor M.A."/>
            <person name="O'Grady P."/>
            <person name="Pachter L."/>
            <person name="Papaceit M."/>
            <person name="Parisi M.J."/>
            <person name="Parisi M."/>
            <person name="Parts L."/>
            <person name="Pedersen J.S."/>
            <person name="Pesole G."/>
            <person name="Phillippy A.M."/>
            <person name="Ponting C.P."/>
            <person name="Pop M."/>
            <person name="Porcelli D."/>
            <person name="Powell J.R."/>
            <person name="Prohaska S."/>
            <person name="Pruitt K."/>
            <person name="Puig M."/>
            <person name="Quesneville H."/>
            <person name="Ram K.R."/>
            <person name="Rand D."/>
            <person name="Rasmussen M.D."/>
            <person name="Reed L.K."/>
            <person name="Reenan R."/>
            <person name="Reily A."/>
            <person name="Remington K.A."/>
            <person name="Rieger T.T."/>
            <person name="Ritchie M.G."/>
            <person name="Robin C."/>
            <person name="Rogers Y.H."/>
            <person name="Rohde C."/>
            <person name="Rozas J."/>
            <person name="Rubenfield M.J."/>
            <person name="Ruiz A."/>
            <person name="Russo S."/>
            <person name="Salzberg S.L."/>
            <person name="Sanchez-Gracia A."/>
            <person name="Saranga D.J."/>
            <person name="Sato H."/>
            <person name="Schaeffer S.W."/>
            <person name="Schatz M.C."/>
            <person name="Schlenke T."/>
            <person name="Schwartz R."/>
            <person name="Segarra C."/>
            <person name="Singh R.S."/>
            <person name="Sirot L."/>
            <person name="Sirota M."/>
            <person name="Sisneros N.B."/>
            <person name="Smith C.D."/>
            <person name="Smith T.F."/>
            <person name="Spieth J."/>
            <person name="Stage D.E."/>
            <person name="Stark A."/>
            <person name="Stephan W."/>
            <person name="Strausberg R.L."/>
            <person name="Strempel S."/>
            <person name="Sturgill D."/>
            <person name="Sutton G."/>
            <person name="Sutton G.G."/>
            <person name="Tao W."/>
            <person name="Teichmann S."/>
            <person name="Tobari Y.N."/>
            <person name="Tomimura Y."/>
            <person name="Tsolas J.M."/>
            <person name="Valente V.L."/>
            <person name="Venter E."/>
            <person name="Venter J.C."/>
            <person name="Vicario S."/>
            <person name="Vieira F.G."/>
            <person name="Vilella A.J."/>
            <person name="Villasante A."/>
            <person name="Walenz B."/>
            <person name="Wang J."/>
            <person name="Wasserman M."/>
            <person name="Watts T."/>
            <person name="Wilson D."/>
            <person name="Wilson R.K."/>
            <person name="Wing R.A."/>
            <person name="Wolfner M.F."/>
            <person name="Wong A."/>
            <person name="Wong G.K."/>
            <person name="Wu C.I."/>
            <person name="Wu G."/>
            <person name="Yamamoto D."/>
            <person name="Yang H.P."/>
            <person name="Yang S.P."/>
            <person name="Yorke J.A."/>
            <person name="Yoshida K."/>
            <person name="Zdobnov E."/>
            <person name="Zhang P."/>
            <person name="Zhang Y."/>
            <person name="Zimin A.V."/>
            <person name="Baldwin J."/>
            <person name="Abdouelleil A."/>
            <person name="Abdulkadir J."/>
            <person name="Abebe A."/>
            <person name="Abera B."/>
            <person name="Abreu J."/>
            <person name="Acer S.C."/>
            <person name="Aftuck L."/>
            <person name="Alexander A."/>
            <person name="An P."/>
            <person name="Anderson E."/>
            <person name="Anderson S."/>
            <person name="Arachi H."/>
            <person name="Azer M."/>
            <person name="Bachantsang P."/>
            <person name="Barry A."/>
            <person name="Bayul T."/>
            <person name="Berlin A."/>
            <person name="Bessette D."/>
            <person name="Bloom T."/>
            <person name="Blye J."/>
            <person name="Boguslavskiy L."/>
            <person name="Bonnet C."/>
            <person name="Boukhgalter B."/>
            <person name="Bourzgui I."/>
            <person name="Brown A."/>
            <person name="Cahill P."/>
            <person name="Channer S."/>
            <person name="Cheshatsang Y."/>
            <person name="Chuda L."/>
            <person name="Citroen M."/>
            <person name="Collymore A."/>
            <person name="Cooke P."/>
            <person name="Costello M."/>
            <person name="D'Aco K."/>
            <person name="Daza R."/>
            <person name="De Haan G."/>
            <person name="DeGray S."/>
            <person name="DeMaso C."/>
            <person name="Dhargay N."/>
            <person name="Dooley K."/>
            <person name="Dooley E."/>
            <person name="Doricent M."/>
            <person name="Dorje P."/>
            <person name="Dorjee K."/>
            <person name="Dupes A."/>
            <person name="Elong R."/>
            <person name="Falk J."/>
            <person name="Farina A."/>
            <person name="Faro S."/>
            <person name="Ferguson D."/>
            <person name="Fisher S."/>
            <person name="Foley C.D."/>
            <person name="Franke A."/>
            <person name="Friedrich D."/>
            <person name="Gadbois L."/>
            <person name="Gearin G."/>
            <person name="Gearin C.R."/>
            <person name="Giannoukos G."/>
            <person name="Goode T."/>
            <person name="Graham J."/>
            <person name="Grandbois E."/>
            <person name="Grewal S."/>
            <person name="Gyaltsen K."/>
            <person name="Hafez N."/>
            <person name="Hagos B."/>
            <person name="Hall J."/>
            <person name="Henson C."/>
            <person name="Hollinger A."/>
            <person name="Honan T."/>
            <person name="Huard M.D."/>
            <person name="Hughes L."/>
            <person name="Hurhula B."/>
            <person name="Husby M.E."/>
            <person name="Kamat A."/>
            <person name="Kanga B."/>
            <person name="Kashin S."/>
            <person name="Khazanovich D."/>
            <person name="Kisner P."/>
            <person name="Lance K."/>
            <person name="Lara M."/>
            <person name="Lee W."/>
            <person name="Lennon N."/>
            <person name="Letendre F."/>
            <person name="LeVine R."/>
            <person name="Lipovsky A."/>
            <person name="Liu X."/>
            <person name="Liu J."/>
            <person name="Liu S."/>
            <person name="Lokyitsang T."/>
            <person name="Lokyitsang Y."/>
            <person name="Lubonja R."/>
            <person name="Lui A."/>
            <person name="MacDonald P."/>
            <person name="Magnisalis V."/>
            <person name="Maru K."/>
            <person name="Matthews C."/>
            <person name="McCusker W."/>
            <person name="McDonough S."/>
            <person name="Mehta T."/>
            <person name="Meldrim J."/>
            <person name="Meneus L."/>
            <person name="Mihai O."/>
            <person name="Mihalev A."/>
            <person name="Mihova T."/>
            <person name="Mittelman R."/>
            <person name="Mlenga V."/>
            <person name="Montmayeur A."/>
            <person name="Mulrain L."/>
            <person name="Navidi A."/>
            <person name="Naylor J."/>
            <person name="Negash T."/>
            <person name="Nguyen T."/>
            <person name="Nguyen N."/>
            <person name="Nicol R."/>
            <person name="Norbu C."/>
            <person name="Norbu N."/>
            <person name="Novod N."/>
            <person name="O'Neill B."/>
            <person name="Osman S."/>
            <person name="Markiewicz E."/>
            <person name="Oyono O.L."/>
            <person name="Patti C."/>
            <person name="Phunkhang P."/>
            <person name="Pierre F."/>
            <person name="Priest M."/>
            <person name="Raghuraman S."/>
            <person name="Rege F."/>
            <person name="Reyes R."/>
            <person name="Rise C."/>
            <person name="Rogov P."/>
            <person name="Ross K."/>
            <person name="Ryan E."/>
            <person name="Settipalli S."/>
            <person name="Shea T."/>
            <person name="Sherpa N."/>
            <person name="Shi L."/>
            <person name="Shih D."/>
            <person name="Sparrow T."/>
            <person name="Spaulding J."/>
            <person name="Stalker J."/>
            <person name="Stange-Thomann N."/>
            <person name="Stavropoulos S."/>
            <person name="Stone C."/>
            <person name="Strader C."/>
            <person name="Tesfaye S."/>
            <person name="Thomson T."/>
            <person name="Thoulutsang Y."/>
            <person name="Thoulutsang D."/>
            <person name="Topham K."/>
            <person name="Topping I."/>
            <person name="Tsamla T."/>
            <person name="Vassiliev H."/>
            <person name="Vo A."/>
            <person name="Wangchuk T."/>
            <person name="Wangdi T."/>
            <person name="Weiand M."/>
            <person name="Wilkinson J."/>
            <person name="Wilson A."/>
            <person name="Yadav S."/>
            <person name="Young G."/>
            <person name="Yu Q."/>
            <person name="Zembek L."/>
            <person name="Zhong D."/>
            <person name="Zimmer A."/>
            <person name="Zwirko Z."/>
            <person name="Jaffe D.B."/>
            <person name="Alvarez P."/>
            <person name="Brockman W."/>
            <person name="Butler J."/>
            <person name="Chin C."/>
            <person name="Gnerre S."/>
            <person name="Grabherr M."/>
            <person name="Kleber M."/>
            <person name="Mauceli E."/>
            <person name="MacCallum I."/>
        </authorList>
    </citation>
    <scope>NUCLEOTIDE SEQUENCE [LARGE SCALE GENOMIC DNA]</scope>
    <source>
        <strain evidence="8">Rob3c / Tucson 14021-0248.25</strain>
    </source>
</reference>
<dbReference type="PANTHER" id="PTHR21490:SF2">
    <property type="entry name" value="ENKURIN DOMAIN-CONTAINING PROTEIN 1"/>
    <property type="match status" value="1"/>
</dbReference>
<comment type="subcellular location">
    <subcellularLocation>
        <location evidence="1">Cell projection</location>
        <location evidence="1">Cilium</location>
    </subcellularLocation>
    <subcellularLocation>
        <location evidence="2">Cytoplasm</location>
        <location evidence="2">Cytoskeleton</location>
    </subcellularLocation>
</comment>
<dbReference type="GO" id="GO:0005929">
    <property type="term" value="C:cilium"/>
    <property type="evidence" value="ECO:0007669"/>
    <property type="project" value="UniProtKB-SubCell"/>
</dbReference>
<evidence type="ECO:0000256" key="5">
    <source>
        <dbReference type="ARBA" id="ARBA00023273"/>
    </source>
</evidence>
<protein>
    <submittedName>
        <fullName evidence="7">GM24594</fullName>
    </submittedName>
</protein>